<name>A0A3Q9BYI0_9ACTN</name>
<dbReference type="Pfam" id="PF19631">
    <property type="entry name" value="Trypco2"/>
    <property type="match status" value="1"/>
</dbReference>
<evidence type="ECO:0000313" key="3">
    <source>
        <dbReference type="EMBL" id="AZP17491.1"/>
    </source>
</evidence>
<organism evidence="3 4">
    <name type="scientific">Streptomyces aquilus</name>
    <dbReference type="NCBI Taxonomy" id="2548456"/>
    <lineage>
        <taxon>Bacteria</taxon>
        <taxon>Bacillati</taxon>
        <taxon>Actinomycetota</taxon>
        <taxon>Actinomycetes</taxon>
        <taxon>Kitasatosporales</taxon>
        <taxon>Streptomycetaceae</taxon>
        <taxon>Streptomyces</taxon>
    </lineage>
</organism>
<protein>
    <recommendedName>
        <fullName evidence="2">Trypsin-co-occurring domain-containing protein</fullName>
    </recommendedName>
</protein>
<feature type="region of interest" description="Disordered" evidence="1">
    <location>
        <begin position="93"/>
        <end position="112"/>
    </location>
</feature>
<dbReference type="InterPro" id="IPR045608">
    <property type="entry name" value="Trypco2"/>
</dbReference>
<sequence length="112" mass="12184">MSDNRIELADAVQAVRDELITAASRSSGQDVTFEVGDIELEFGVELRKEVKGGVKVKAWVVEGGVDGGGDTTRTHRVTVTLKALDARTGQPWKVRNENRGSVGRFGRGDDER</sequence>
<evidence type="ECO:0000313" key="4">
    <source>
        <dbReference type="Proteomes" id="UP000280197"/>
    </source>
</evidence>
<proteinExistence type="predicted"/>
<gene>
    <name evidence="3" type="ORF">EJC51_16000</name>
</gene>
<dbReference type="Proteomes" id="UP000280197">
    <property type="component" value="Chromosome"/>
</dbReference>
<dbReference type="AlphaFoldDB" id="A0A3Q9BYI0"/>
<evidence type="ECO:0000256" key="1">
    <source>
        <dbReference type="SAM" id="MobiDB-lite"/>
    </source>
</evidence>
<evidence type="ECO:0000259" key="2">
    <source>
        <dbReference type="Pfam" id="PF19631"/>
    </source>
</evidence>
<dbReference type="EMBL" id="CP034463">
    <property type="protein sequence ID" value="AZP17491.1"/>
    <property type="molecule type" value="Genomic_DNA"/>
</dbReference>
<keyword evidence="4" id="KW-1185">Reference proteome</keyword>
<dbReference type="RefSeq" id="WP_126271707.1">
    <property type="nucleotide sequence ID" value="NZ_CP034463.1"/>
</dbReference>
<feature type="domain" description="Trypsin-co-occurring" evidence="2">
    <location>
        <begin position="6"/>
        <end position="82"/>
    </location>
</feature>
<accession>A0A3Q9BYI0</accession>
<dbReference type="KEGG" id="saqu:EJC51_16000"/>
<reference evidence="3 4" key="1">
    <citation type="submission" date="2018-12" db="EMBL/GenBank/DDBJ databases">
        <authorList>
            <person name="Li K."/>
        </authorList>
    </citation>
    <scope>NUCLEOTIDE SEQUENCE [LARGE SCALE GENOMIC DNA]</scope>
    <source>
        <strain evidence="4">CR22</strain>
    </source>
</reference>